<evidence type="ECO:0000259" key="5">
    <source>
        <dbReference type="PROSITE" id="PS51387"/>
    </source>
</evidence>
<dbReference type="PANTHER" id="PTHR42973:SF22">
    <property type="entry name" value="FAD-BINDING PCMH-TYPE DOMAIN-CONTAINING PROTEIN-RELATED"/>
    <property type="match status" value="1"/>
</dbReference>
<feature type="domain" description="FAD-binding PCMH-type" evidence="5">
    <location>
        <begin position="40"/>
        <end position="213"/>
    </location>
</feature>
<organism evidence="6 7">
    <name type="scientific">Phaeoacremonium minimum (strain UCR-PA7)</name>
    <name type="common">Esca disease fungus</name>
    <name type="synonym">Togninia minima</name>
    <dbReference type="NCBI Taxonomy" id="1286976"/>
    <lineage>
        <taxon>Eukaryota</taxon>
        <taxon>Fungi</taxon>
        <taxon>Dikarya</taxon>
        <taxon>Ascomycota</taxon>
        <taxon>Pezizomycotina</taxon>
        <taxon>Sordariomycetes</taxon>
        <taxon>Sordariomycetidae</taxon>
        <taxon>Togniniales</taxon>
        <taxon>Togniniaceae</taxon>
        <taxon>Phaeoacremonium</taxon>
    </lineage>
</organism>
<dbReference type="Pfam" id="PF01565">
    <property type="entry name" value="FAD_binding_4"/>
    <property type="match status" value="1"/>
</dbReference>
<reference evidence="7" key="1">
    <citation type="journal article" date="2013" name="Genome Announc.">
        <title>Draft genome sequence of the ascomycete Phaeoacremonium aleophilum strain UCR-PA7, a causal agent of the esca disease complex in grapevines.</title>
        <authorList>
            <person name="Blanco-Ulate B."/>
            <person name="Rolshausen P."/>
            <person name="Cantu D."/>
        </authorList>
    </citation>
    <scope>NUCLEOTIDE SEQUENCE [LARGE SCALE GENOMIC DNA]</scope>
    <source>
        <strain evidence="7">UCR-PA7</strain>
    </source>
</reference>
<evidence type="ECO:0000256" key="1">
    <source>
        <dbReference type="ARBA" id="ARBA00005466"/>
    </source>
</evidence>
<evidence type="ECO:0000313" key="6">
    <source>
        <dbReference type="EMBL" id="EON95724.1"/>
    </source>
</evidence>
<dbReference type="GeneID" id="19329739"/>
<dbReference type="AlphaFoldDB" id="R8B8T9"/>
<dbReference type="InterPro" id="IPR016169">
    <property type="entry name" value="FAD-bd_PCMH_sub2"/>
</dbReference>
<dbReference type="PANTHER" id="PTHR42973">
    <property type="entry name" value="BINDING OXIDOREDUCTASE, PUTATIVE (AFU_ORTHOLOGUE AFUA_1G17690)-RELATED"/>
    <property type="match status" value="1"/>
</dbReference>
<dbReference type="KEGG" id="tmn:UCRPA7_8848"/>
<dbReference type="InterPro" id="IPR016166">
    <property type="entry name" value="FAD-bd_PCMH"/>
</dbReference>
<name>R8B8T9_PHAM7</name>
<dbReference type="SUPFAM" id="SSF56176">
    <property type="entry name" value="FAD-binding/transporter-associated domain-like"/>
    <property type="match status" value="1"/>
</dbReference>
<dbReference type="RefSeq" id="XP_007919548.1">
    <property type="nucleotide sequence ID" value="XM_007921357.1"/>
</dbReference>
<evidence type="ECO:0000256" key="3">
    <source>
        <dbReference type="ARBA" id="ARBA00022827"/>
    </source>
</evidence>
<dbReference type="GO" id="GO:0071949">
    <property type="term" value="F:FAD binding"/>
    <property type="evidence" value="ECO:0007669"/>
    <property type="project" value="InterPro"/>
</dbReference>
<dbReference type="EMBL" id="KB933378">
    <property type="protein sequence ID" value="EON95724.1"/>
    <property type="molecule type" value="Genomic_DNA"/>
</dbReference>
<dbReference type="Gene3D" id="3.40.462.20">
    <property type="match status" value="1"/>
</dbReference>
<evidence type="ECO:0000256" key="2">
    <source>
        <dbReference type="ARBA" id="ARBA00022630"/>
    </source>
</evidence>
<dbReference type="InterPro" id="IPR050416">
    <property type="entry name" value="FAD-linked_Oxidoreductase"/>
</dbReference>
<dbReference type="Proteomes" id="UP000014074">
    <property type="component" value="Unassembled WGS sequence"/>
</dbReference>
<keyword evidence="4" id="KW-0560">Oxidoreductase</keyword>
<sequence>MGSTDAVAAIQTAFTTDQILLPGNDLYEKRNGSYLSQLEGDIKPACIFQPRTKEEVSQFVKLIKPFVGDGKVAFAIRGCGNMPAPGCANIEGGITLDLGLLTELSLGENTVSVGAGVPWAAVNETVQDAGRGVTGGRAGKGGIGGLALAGGLSFFSSREGFICDNVFSFEIVLASGEIVNASAKENSDLWKALKGGSNNFGIVTKFELLTFKQGPFWGGNIYYFPPSFPSQIDALVNELQKPDADPETHLMVSIGYAAQFGGSACMNTVYYTKEGVEDPPVLKPFTAIEPQIPQLNSLKTITLTEAAAGQDAGVSLQTRCAYMNLSVKADAATLKAASDIYTAAFEPIKDAAGLICSLTFQPYAVSLLEQSVAKGGNSLGLLPRDGAVVSVLLLTYWGSKDDDERIIAAFKGALEKIRVVAQENGTLRDHVYLNYSFNFQDPISSYGEENKRSLQEVSKKYDPEGLFQKGVPGGFKLF</sequence>
<dbReference type="InterPro" id="IPR036318">
    <property type="entry name" value="FAD-bd_PCMH-like_sf"/>
</dbReference>
<dbReference type="GO" id="GO:0016491">
    <property type="term" value="F:oxidoreductase activity"/>
    <property type="evidence" value="ECO:0007669"/>
    <property type="project" value="UniProtKB-KW"/>
</dbReference>
<keyword evidence="2" id="KW-0285">Flavoprotein</keyword>
<dbReference type="Gene3D" id="3.30.43.10">
    <property type="entry name" value="Uridine Diphospho-n-acetylenolpyruvylglucosamine Reductase, domain 2"/>
    <property type="match status" value="1"/>
</dbReference>
<protein>
    <submittedName>
        <fullName evidence="6">Putative fad binding domain protein</fullName>
    </submittedName>
</protein>
<keyword evidence="3" id="KW-0274">FAD</keyword>
<dbReference type="OrthoDB" id="2151789at2759"/>
<comment type="similarity">
    <text evidence="1">Belongs to the oxygen-dependent FAD-linked oxidoreductase family.</text>
</comment>
<dbReference type="InterPro" id="IPR016167">
    <property type="entry name" value="FAD-bd_PCMH_sub1"/>
</dbReference>
<dbReference type="HOGENOM" id="CLU_018354_1_1_1"/>
<dbReference type="PROSITE" id="PS51387">
    <property type="entry name" value="FAD_PCMH"/>
    <property type="match status" value="1"/>
</dbReference>
<keyword evidence="7" id="KW-1185">Reference proteome</keyword>
<proteinExistence type="inferred from homology"/>
<dbReference type="eggNOG" id="KOG1231">
    <property type="taxonomic scope" value="Eukaryota"/>
</dbReference>
<accession>R8B8T9</accession>
<dbReference type="InterPro" id="IPR006094">
    <property type="entry name" value="Oxid_FAD_bind_N"/>
</dbReference>
<gene>
    <name evidence="6" type="ORF">UCRPA7_8848</name>
</gene>
<evidence type="ECO:0000256" key="4">
    <source>
        <dbReference type="ARBA" id="ARBA00023002"/>
    </source>
</evidence>
<evidence type="ECO:0000313" key="7">
    <source>
        <dbReference type="Proteomes" id="UP000014074"/>
    </source>
</evidence>
<dbReference type="Gene3D" id="3.30.465.10">
    <property type="match status" value="1"/>
</dbReference>